<evidence type="ECO:0000313" key="6">
    <source>
        <dbReference type="Proteomes" id="UP000287865"/>
    </source>
</evidence>
<evidence type="ECO:0000313" key="3">
    <source>
        <dbReference type="EMBL" id="RAJ93908.1"/>
    </source>
</evidence>
<dbReference type="AlphaFoldDB" id="A0A327WNG6"/>
<gene>
    <name evidence="3" type="ORF">B0I24_11510</name>
    <name evidence="4" type="ORF">CWE07_02850</name>
</gene>
<dbReference type="CDD" id="cd20736">
    <property type="entry name" value="PoNe_Nuclease"/>
    <property type="match status" value="1"/>
</dbReference>
<keyword evidence="3" id="KW-0255">Endonuclease</keyword>
<comment type="caution">
    <text evidence="3">The sequence shown here is derived from an EMBL/GenBank/DDBJ whole genome shotgun (WGS) entry which is preliminary data.</text>
</comment>
<dbReference type="Proteomes" id="UP000249203">
    <property type="component" value="Unassembled WGS sequence"/>
</dbReference>
<name>A0A327WNG6_9GAMM</name>
<dbReference type="Gene3D" id="3.40.1350.10">
    <property type="match status" value="1"/>
</dbReference>
<dbReference type="InterPro" id="IPR011335">
    <property type="entry name" value="Restrct_endonuc-II-like"/>
</dbReference>
<dbReference type="EMBL" id="QLMD01000015">
    <property type="protein sequence ID" value="RAJ93908.1"/>
    <property type="molecule type" value="Genomic_DNA"/>
</dbReference>
<dbReference type="PANTHER" id="PTHR34039">
    <property type="entry name" value="UPF0102 PROTEIN YRAN"/>
    <property type="match status" value="1"/>
</dbReference>
<dbReference type="EMBL" id="PIPK01000002">
    <property type="protein sequence ID" value="RUO27580.1"/>
    <property type="molecule type" value="Genomic_DNA"/>
</dbReference>
<reference evidence="4 6" key="1">
    <citation type="journal article" date="2018" name="Front. Microbiol.">
        <title>Genome-Based Analysis Reveals the Taxonomy and Diversity of the Family Idiomarinaceae.</title>
        <authorList>
            <person name="Liu Y."/>
            <person name="Lai Q."/>
            <person name="Shao Z."/>
        </authorList>
    </citation>
    <scope>NUCLEOTIDE SEQUENCE [LARGE SCALE GENOMIC DNA]</scope>
    <source>
        <strain evidence="4 6">CF12-14</strain>
    </source>
</reference>
<evidence type="ECO:0000256" key="2">
    <source>
        <dbReference type="HAMAP-Rule" id="MF_00048"/>
    </source>
</evidence>
<dbReference type="OrthoDB" id="9794876at2"/>
<dbReference type="SUPFAM" id="SSF52980">
    <property type="entry name" value="Restriction endonuclease-like"/>
    <property type="match status" value="1"/>
</dbReference>
<keyword evidence="3" id="KW-0540">Nuclease</keyword>
<dbReference type="GO" id="GO:0004519">
    <property type="term" value="F:endonuclease activity"/>
    <property type="evidence" value="ECO:0007669"/>
    <property type="project" value="UniProtKB-KW"/>
</dbReference>
<dbReference type="HAMAP" id="MF_00048">
    <property type="entry name" value="UPF0102"/>
    <property type="match status" value="1"/>
</dbReference>
<accession>A0A327WNG6</accession>
<dbReference type="Pfam" id="PF02021">
    <property type="entry name" value="UPF0102"/>
    <property type="match status" value="1"/>
</dbReference>
<dbReference type="PANTHER" id="PTHR34039:SF1">
    <property type="entry name" value="UPF0102 PROTEIN YRAN"/>
    <property type="match status" value="1"/>
</dbReference>
<keyword evidence="3" id="KW-0378">Hydrolase</keyword>
<dbReference type="NCBIfam" id="TIGR00252">
    <property type="entry name" value="YraN family protein"/>
    <property type="match status" value="1"/>
</dbReference>
<evidence type="ECO:0000313" key="4">
    <source>
        <dbReference type="EMBL" id="RUO27580.1"/>
    </source>
</evidence>
<evidence type="ECO:0000313" key="5">
    <source>
        <dbReference type="Proteomes" id="UP000249203"/>
    </source>
</evidence>
<reference evidence="3 5" key="2">
    <citation type="submission" date="2018-06" db="EMBL/GenBank/DDBJ databases">
        <title>Genomic Encyclopedia of Type Strains, Phase III (KMG-III): the genomes of soil and plant-associated and newly described type strains.</title>
        <authorList>
            <person name="Whitman W."/>
        </authorList>
    </citation>
    <scope>NUCLEOTIDE SEQUENCE [LARGE SCALE GENOMIC DNA]</scope>
    <source>
        <strain evidence="3 5">CGMCC 1.15366</strain>
    </source>
</reference>
<dbReference type="RefSeq" id="WP_111570232.1">
    <property type="nucleotide sequence ID" value="NZ_PIPK01000002.1"/>
</dbReference>
<organism evidence="3 5">
    <name type="scientific">Aliidiomarina maris</name>
    <dbReference type="NCBI Taxonomy" id="531312"/>
    <lineage>
        <taxon>Bacteria</taxon>
        <taxon>Pseudomonadati</taxon>
        <taxon>Pseudomonadota</taxon>
        <taxon>Gammaproteobacteria</taxon>
        <taxon>Alteromonadales</taxon>
        <taxon>Idiomarinaceae</taxon>
        <taxon>Aliidiomarina</taxon>
    </lineage>
</organism>
<evidence type="ECO:0000256" key="1">
    <source>
        <dbReference type="ARBA" id="ARBA00006738"/>
    </source>
</evidence>
<comment type="similarity">
    <text evidence="1 2">Belongs to the UPF0102 family.</text>
</comment>
<keyword evidence="6" id="KW-1185">Reference proteome</keyword>
<protein>
    <recommendedName>
        <fullName evidence="2">UPF0102 protein B0I24_11510</fullName>
    </recommendedName>
</protein>
<dbReference type="Proteomes" id="UP000287865">
    <property type="component" value="Unassembled WGS sequence"/>
</dbReference>
<dbReference type="InterPro" id="IPR011856">
    <property type="entry name" value="tRNA_endonuc-like_dom_sf"/>
</dbReference>
<dbReference type="InterPro" id="IPR003509">
    <property type="entry name" value="UPF0102_YraN-like"/>
</dbReference>
<sequence>MSTRSTGTHFENIAADYLNQHGLRLVARNVRLKTGEIDLIMRDSEFWVFIEVKFRFDTAFEHPLNQIRPGQLQRIRRSAQVYLLQHGLCEYSTPCRFDVVAITAKPHDIVWIQDAF</sequence>
<proteinExistence type="inferred from homology"/>
<dbReference type="GO" id="GO:0003676">
    <property type="term" value="F:nucleic acid binding"/>
    <property type="evidence" value="ECO:0007669"/>
    <property type="project" value="InterPro"/>
</dbReference>
<dbReference type="NCBIfam" id="NF009150">
    <property type="entry name" value="PRK12497.1-3"/>
    <property type="match status" value="1"/>
</dbReference>